<evidence type="ECO:0000256" key="6">
    <source>
        <dbReference type="ARBA" id="ARBA00023136"/>
    </source>
</evidence>
<keyword evidence="6 8" id="KW-0472">Membrane</keyword>
<sequence length="456" mass="48520">MNPPQTMLRTVGAAACLAALGLCVWWLVHPPAWQGAWTWYVLMGSAWVLFACGAWLVRGVPRKAAVALIILGAIGLPLAAGFAPPRTSDDLYRYIWDGRVQADGIGPYRYVPAAPELVHLRDDFLWPQHSTWCVPATASQGQPDVTQGCSLINRPTVPTIYPPVAQAFFLAVQALSPSGSQEGPMQVAAVLAVLAVAILLVIVLPKTGADPRLAALWAWCPLVAIEAGNNAHLDVISTLLTVAALLVAGRAATWRGTAAGAALLGLAIATKIIPVVAGPSMLRRRPLLVAGTALLTVILVYLPHVLGTGAGVLGYLPDYLTGEGYDTGSRFALLLFLPSSLRLGTAVVILAATAAYVFWHSDPDRPWRSATIMAGVMLLVATPGYSWYTILLVALAAMSDRPEWLAVVAAGYVAQYYGNLHLEIHQSLQIGYGVAALVVVATTLLRQRPLWKTRTA</sequence>
<dbReference type="EMBL" id="BONY01000017">
    <property type="protein sequence ID" value="GIH05260.1"/>
    <property type="molecule type" value="Genomic_DNA"/>
</dbReference>
<evidence type="ECO:0008006" key="11">
    <source>
        <dbReference type="Google" id="ProtNLM"/>
    </source>
</evidence>
<keyword evidence="10" id="KW-1185">Reference proteome</keyword>
<feature type="transmembrane region" description="Helical" evidence="8">
    <location>
        <begin position="371"/>
        <end position="398"/>
    </location>
</feature>
<feature type="transmembrane region" description="Helical" evidence="8">
    <location>
        <begin position="336"/>
        <end position="359"/>
    </location>
</feature>
<feature type="transmembrane region" description="Helical" evidence="8">
    <location>
        <begin position="427"/>
        <end position="445"/>
    </location>
</feature>
<dbReference type="RefSeq" id="WP_203909116.1">
    <property type="nucleotide sequence ID" value="NZ_BONY01000017.1"/>
</dbReference>
<dbReference type="Proteomes" id="UP000612899">
    <property type="component" value="Unassembled WGS sequence"/>
</dbReference>
<feature type="transmembrane region" description="Helical" evidence="8">
    <location>
        <begin position="64"/>
        <end position="83"/>
    </location>
</feature>
<comment type="similarity">
    <text evidence="7">Belongs to the glycosyltransferase 87 family.</text>
</comment>
<organism evidence="9 10">
    <name type="scientific">Rhizocola hellebori</name>
    <dbReference type="NCBI Taxonomy" id="1392758"/>
    <lineage>
        <taxon>Bacteria</taxon>
        <taxon>Bacillati</taxon>
        <taxon>Actinomycetota</taxon>
        <taxon>Actinomycetes</taxon>
        <taxon>Micromonosporales</taxon>
        <taxon>Micromonosporaceae</taxon>
        <taxon>Rhizocola</taxon>
    </lineage>
</organism>
<keyword evidence="2" id="KW-1003">Cell membrane</keyword>
<keyword evidence="4 8" id="KW-0812">Transmembrane</keyword>
<evidence type="ECO:0000256" key="3">
    <source>
        <dbReference type="ARBA" id="ARBA00022679"/>
    </source>
</evidence>
<dbReference type="Pfam" id="PF09594">
    <property type="entry name" value="GT87"/>
    <property type="match status" value="1"/>
</dbReference>
<comment type="subcellular location">
    <subcellularLocation>
        <location evidence="1">Cell membrane</location>
        <topology evidence="1">Multi-pass membrane protein</topology>
    </subcellularLocation>
</comment>
<feature type="transmembrane region" description="Helical" evidence="8">
    <location>
        <begin position="39"/>
        <end position="57"/>
    </location>
</feature>
<evidence type="ECO:0000256" key="5">
    <source>
        <dbReference type="ARBA" id="ARBA00022989"/>
    </source>
</evidence>
<dbReference type="GO" id="GO:0016758">
    <property type="term" value="F:hexosyltransferase activity"/>
    <property type="evidence" value="ECO:0007669"/>
    <property type="project" value="InterPro"/>
</dbReference>
<evidence type="ECO:0000256" key="8">
    <source>
        <dbReference type="SAM" id="Phobius"/>
    </source>
</evidence>
<protein>
    <recommendedName>
        <fullName evidence="11">DUF2029 domain-containing protein</fullName>
    </recommendedName>
</protein>
<dbReference type="InterPro" id="IPR018584">
    <property type="entry name" value="GT87"/>
</dbReference>
<dbReference type="GO" id="GO:0005886">
    <property type="term" value="C:plasma membrane"/>
    <property type="evidence" value="ECO:0007669"/>
    <property type="project" value="UniProtKB-SubCell"/>
</dbReference>
<evidence type="ECO:0000313" key="10">
    <source>
        <dbReference type="Proteomes" id="UP000612899"/>
    </source>
</evidence>
<keyword evidence="5 8" id="KW-1133">Transmembrane helix</keyword>
<feature type="transmembrane region" description="Helical" evidence="8">
    <location>
        <begin position="258"/>
        <end position="276"/>
    </location>
</feature>
<proteinExistence type="inferred from homology"/>
<evidence type="ECO:0000256" key="2">
    <source>
        <dbReference type="ARBA" id="ARBA00022475"/>
    </source>
</evidence>
<name>A0A8J3VGC0_9ACTN</name>
<comment type="caution">
    <text evidence="9">The sequence shown here is derived from an EMBL/GenBank/DDBJ whole genome shotgun (WGS) entry which is preliminary data.</text>
</comment>
<accession>A0A8J3VGC0</accession>
<keyword evidence="3" id="KW-0808">Transferase</keyword>
<dbReference type="AlphaFoldDB" id="A0A8J3VGC0"/>
<feature type="transmembrane region" description="Helical" evidence="8">
    <location>
        <begin position="233"/>
        <end position="252"/>
    </location>
</feature>
<feature type="transmembrane region" description="Helical" evidence="8">
    <location>
        <begin position="185"/>
        <end position="204"/>
    </location>
</feature>
<evidence type="ECO:0000256" key="1">
    <source>
        <dbReference type="ARBA" id="ARBA00004651"/>
    </source>
</evidence>
<gene>
    <name evidence="9" type="ORF">Rhe02_33270</name>
</gene>
<feature type="transmembrane region" description="Helical" evidence="8">
    <location>
        <begin position="7"/>
        <end position="27"/>
    </location>
</feature>
<feature type="transmembrane region" description="Helical" evidence="8">
    <location>
        <begin position="288"/>
        <end position="316"/>
    </location>
</feature>
<evidence type="ECO:0000313" key="9">
    <source>
        <dbReference type="EMBL" id="GIH05260.1"/>
    </source>
</evidence>
<reference evidence="9" key="1">
    <citation type="submission" date="2021-01" db="EMBL/GenBank/DDBJ databases">
        <title>Whole genome shotgun sequence of Rhizocola hellebori NBRC 109834.</title>
        <authorList>
            <person name="Komaki H."/>
            <person name="Tamura T."/>
        </authorList>
    </citation>
    <scope>NUCLEOTIDE SEQUENCE</scope>
    <source>
        <strain evidence="9">NBRC 109834</strain>
    </source>
</reference>
<evidence type="ECO:0000256" key="7">
    <source>
        <dbReference type="ARBA" id="ARBA00024033"/>
    </source>
</evidence>
<evidence type="ECO:0000256" key="4">
    <source>
        <dbReference type="ARBA" id="ARBA00022692"/>
    </source>
</evidence>